<accession>E6K3T1</accession>
<protein>
    <submittedName>
        <fullName evidence="1">Uncharacterized protein</fullName>
    </submittedName>
</protein>
<dbReference type="Proteomes" id="UP000003112">
    <property type="component" value="Unassembled WGS sequence"/>
</dbReference>
<dbReference type="EMBL" id="AEPD01000006">
    <property type="protein sequence ID" value="EFU31849.1"/>
    <property type="molecule type" value="Genomic_DNA"/>
</dbReference>
<dbReference type="HOGENOM" id="CLU_3028443_0_0_10"/>
<gene>
    <name evidence="1" type="ORF">HMPREF6485_0234</name>
</gene>
<name>E6K3T1_9BACT</name>
<proteinExistence type="predicted"/>
<comment type="caution">
    <text evidence="1">The sequence shown here is derived from an EMBL/GenBank/DDBJ whole genome shotgun (WGS) entry which is preliminary data.</text>
</comment>
<dbReference type="AlphaFoldDB" id="E6K3T1"/>
<sequence>MGFILYFHSFVLSFHKIRLHSENKNEWGSFCIFTHLHYLCEEYCTLSHARRLNDK</sequence>
<dbReference type="STRING" id="873513.HMPREF6485_0234"/>
<keyword evidence="2" id="KW-1185">Reference proteome</keyword>
<evidence type="ECO:0000313" key="1">
    <source>
        <dbReference type="EMBL" id="EFU31849.1"/>
    </source>
</evidence>
<evidence type="ECO:0000313" key="2">
    <source>
        <dbReference type="Proteomes" id="UP000003112"/>
    </source>
</evidence>
<organism evidence="1 2">
    <name type="scientific">Segatella buccae ATCC 33574</name>
    <dbReference type="NCBI Taxonomy" id="873513"/>
    <lineage>
        <taxon>Bacteria</taxon>
        <taxon>Pseudomonadati</taxon>
        <taxon>Bacteroidota</taxon>
        <taxon>Bacteroidia</taxon>
        <taxon>Bacteroidales</taxon>
        <taxon>Prevotellaceae</taxon>
        <taxon>Segatella</taxon>
    </lineage>
</organism>
<reference evidence="1 2" key="1">
    <citation type="submission" date="2010-10" db="EMBL/GenBank/DDBJ databases">
        <authorList>
            <person name="Muzny D."/>
            <person name="Qin X."/>
            <person name="Deng J."/>
            <person name="Jiang H."/>
            <person name="Liu Y."/>
            <person name="Qu J."/>
            <person name="Song X.-Z."/>
            <person name="Zhang L."/>
            <person name="Thornton R."/>
            <person name="Coyle M."/>
            <person name="Francisco L."/>
            <person name="Jackson L."/>
            <person name="Javaid M."/>
            <person name="Korchina V."/>
            <person name="Kovar C."/>
            <person name="Mata R."/>
            <person name="Mathew T."/>
            <person name="Ngo R."/>
            <person name="Nguyen L."/>
            <person name="Nguyen N."/>
            <person name="Okwuonu G."/>
            <person name="Ongeri F."/>
            <person name="Pham C."/>
            <person name="Simmons D."/>
            <person name="Wilczek-Boney K."/>
            <person name="Hale W."/>
            <person name="Jakkamsetti A."/>
            <person name="Pham P."/>
            <person name="Ruth R."/>
            <person name="San Lucas F."/>
            <person name="Warren J."/>
            <person name="Zhang J."/>
            <person name="Zhao Z."/>
            <person name="Zhou C."/>
            <person name="Zhu D."/>
            <person name="Lee S."/>
            <person name="Bess C."/>
            <person name="Blankenburg K."/>
            <person name="Forbes L."/>
            <person name="Fu Q."/>
            <person name="Gubbala S."/>
            <person name="Hirani K."/>
            <person name="Jayaseelan J.C."/>
            <person name="Lara F."/>
            <person name="Munidasa M."/>
            <person name="Palculict T."/>
            <person name="Patil S."/>
            <person name="Pu L.-L."/>
            <person name="Saada N."/>
            <person name="Tang L."/>
            <person name="Weissenberger G."/>
            <person name="Zhu Y."/>
            <person name="Hemphill L."/>
            <person name="Shang Y."/>
            <person name="Youmans B."/>
            <person name="Ayvaz T."/>
            <person name="Ross M."/>
            <person name="Santibanez J."/>
            <person name="Aqrawi P."/>
            <person name="Gross S."/>
            <person name="Joshi V."/>
            <person name="Fowler G."/>
            <person name="Nazareth L."/>
            <person name="Reid J."/>
            <person name="Worley K."/>
            <person name="Petrosino J."/>
            <person name="Highlander S."/>
            <person name="Gibbs R."/>
        </authorList>
    </citation>
    <scope>NUCLEOTIDE SEQUENCE [LARGE SCALE GENOMIC DNA]</scope>
    <source>
        <strain evidence="1 2">ATCC 33574</strain>
    </source>
</reference>